<dbReference type="Proteomes" id="UP000823941">
    <property type="component" value="Chromosome 15"/>
</dbReference>
<dbReference type="InterPro" id="IPR029787">
    <property type="entry name" value="Nucleotide_cyclase"/>
</dbReference>
<dbReference type="PANTHER" id="PTHR11920:SF462">
    <property type="entry name" value="GUANYLATE CYCLASE"/>
    <property type="match status" value="1"/>
</dbReference>
<evidence type="ECO:0000256" key="9">
    <source>
        <dbReference type="ARBA" id="ARBA00023180"/>
    </source>
</evidence>
<evidence type="ECO:0000256" key="10">
    <source>
        <dbReference type="ARBA" id="ARBA00023239"/>
    </source>
</evidence>
<feature type="coiled-coil region" evidence="14">
    <location>
        <begin position="216"/>
        <end position="247"/>
    </location>
</feature>
<dbReference type="CDD" id="cd07302">
    <property type="entry name" value="CHD"/>
    <property type="match status" value="1"/>
</dbReference>
<comment type="caution">
    <text evidence="17">The sequence shown here is derived from an EMBL/GenBank/DDBJ whole genome shotgun (WGS) entry which is preliminary data.</text>
</comment>
<comment type="subcellular location">
    <subcellularLocation>
        <location evidence="2">Membrane</location>
        <topology evidence="2">Single-pass type I membrane protein</topology>
    </subcellularLocation>
</comment>
<dbReference type="PANTHER" id="PTHR11920">
    <property type="entry name" value="GUANYLYL CYCLASE"/>
    <property type="match status" value="1"/>
</dbReference>
<dbReference type="InterPro" id="IPR000719">
    <property type="entry name" value="Prot_kinase_dom"/>
</dbReference>
<evidence type="ECO:0000256" key="5">
    <source>
        <dbReference type="ARBA" id="ARBA00022729"/>
    </source>
</evidence>
<evidence type="ECO:0000256" key="13">
    <source>
        <dbReference type="RuleBase" id="RU003431"/>
    </source>
</evidence>
<sequence>CLPRVRPALVFALGGRGSLEDVLMADDIRLDWTFRLSLLTDLVRGMRALHASPLRVHGRLSSRNCVVDARWVLRVTDHGVGAFLRAQGLREGPRAARALLWTAPERLRAPLAPPQPPADVYSFAIIMQEVILRGEPYCMMPHLKPEELVEKLMRPPPLIRPSVSMSAAPPEAVGVMRRCWAEAPDLRPTFDQIYEMFRHLNRGRKINIVESMFEMLEKYSGNLEELVRDRTEQLDQEKRKTEQLLNRMLPSSVAERLLLGEAVPPEEFADVSVYFSDIVGFTALAAGSSPVQVVALLNELYTCFDAAIEQYQVYKVETIGDAYMVVGGAPARCADHAARVASMALQLLHEAGRFRIRHRPGRPLHLRIGLHSGPVCAGVVGRTMPRYCLFGDTVNTASRMESTGAAWRIQVSAATAERLRAAGGYRLRARGLVPVKGKGNMLTYWLLGKDGFDKPLPTPPPL</sequence>
<keyword evidence="8" id="KW-0472">Membrane</keyword>
<dbReference type="PROSITE" id="PS50011">
    <property type="entry name" value="PROTEIN_KINASE_DOM"/>
    <property type="match status" value="1"/>
</dbReference>
<evidence type="ECO:0000256" key="7">
    <source>
        <dbReference type="ARBA" id="ARBA00022989"/>
    </source>
</evidence>
<evidence type="ECO:0000259" key="15">
    <source>
        <dbReference type="PROSITE" id="PS50011"/>
    </source>
</evidence>
<keyword evidence="14" id="KW-0175">Coiled coil</keyword>
<organism evidence="17 18">
    <name type="scientific">Plutella xylostella</name>
    <name type="common">Diamondback moth</name>
    <name type="synonym">Plutella maculipennis</name>
    <dbReference type="NCBI Taxonomy" id="51655"/>
    <lineage>
        <taxon>Eukaryota</taxon>
        <taxon>Metazoa</taxon>
        <taxon>Ecdysozoa</taxon>
        <taxon>Arthropoda</taxon>
        <taxon>Hexapoda</taxon>
        <taxon>Insecta</taxon>
        <taxon>Pterygota</taxon>
        <taxon>Neoptera</taxon>
        <taxon>Endopterygota</taxon>
        <taxon>Lepidoptera</taxon>
        <taxon>Glossata</taxon>
        <taxon>Ditrysia</taxon>
        <taxon>Yponomeutoidea</taxon>
        <taxon>Plutellidae</taxon>
        <taxon>Plutella</taxon>
    </lineage>
</organism>
<evidence type="ECO:0000313" key="18">
    <source>
        <dbReference type="Proteomes" id="UP000823941"/>
    </source>
</evidence>
<name>A0ABQ7QI87_PLUXY</name>
<dbReference type="Gene3D" id="6.10.250.780">
    <property type="match status" value="1"/>
</dbReference>
<keyword evidence="7" id="KW-1133">Transmembrane helix</keyword>
<keyword evidence="4" id="KW-0812">Transmembrane</keyword>
<dbReference type="Gene3D" id="3.30.70.1230">
    <property type="entry name" value="Nucleotide cyclase"/>
    <property type="match status" value="1"/>
</dbReference>
<keyword evidence="5" id="KW-0732">Signal</keyword>
<feature type="domain" description="Protein kinase" evidence="15">
    <location>
        <begin position="1"/>
        <end position="202"/>
    </location>
</feature>
<feature type="non-terminal residue" evidence="17">
    <location>
        <position position="462"/>
    </location>
</feature>
<keyword evidence="6" id="KW-0547">Nucleotide-binding</keyword>
<dbReference type="SUPFAM" id="SSF56112">
    <property type="entry name" value="Protein kinase-like (PK-like)"/>
    <property type="match status" value="1"/>
</dbReference>
<keyword evidence="10 12" id="KW-0456">Lyase</keyword>
<keyword evidence="11 13" id="KW-0141">cGMP biosynthesis</keyword>
<evidence type="ECO:0000256" key="11">
    <source>
        <dbReference type="ARBA" id="ARBA00023293"/>
    </source>
</evidence>
<evidence type="ECO:0000256" key="3">
    <source>
        <dbReference type="ARBA" id="ARBA00012202"/>
    </source>
</evidence>
<keyword evidence="9" id="KW-0325">Glycoprotein</keyword>
<dbReference type="InterPro" id="IPR018297">
    <property type="entry name" value="A/G_cyclase_CS"/>
</dbReference>
<evidence type="ECO:0000256" key="1">
    <source>
        <dbReference type="ARBA" id="ARBA00001436"/>
    </source>
</evidence>
<evidence type="ECO:0000256" key="8">
    <source>
        <dbReference type="ARBA" id="ARBA00023136"/>
    </source>
</evidence>
<dbReference type="PROSITE" id="PS50125">
    <property type="entry name" value="GUANYLATE_CYCLASE_2"/>
    <property type="match status" value="1"/>
</dbReference>
<evidence type="ECO:0000256" key="14">
    <source>
        <dbReference type="SAM" id="Coils"/>
    </source>
</evidence>
<dbReference type="Pfam" id="PF07701">
    <property type="entry name" value="HNOBA"/>
    <property type="match status" value="1"/>
</dbReference>
<evidence type="ECO:0000256" key="6">
    <source>
        <dbReference type="ARBA" id="ARBA00022741"/>
    </source>
</evidence>
<dbReference type="InterPro" id="IPR050401">
    <property type="entry name" value="Cyclic_nucleotide_synthase"/>
</dbReference>
<accession>A0ABQ7QI87</accession>
<dbReference type="InterPro" id="IPR011645">
    <property type="entry name" value="HNOB_dom_associated"/>
</dbReference>
<evidence type="ECO:0000256" key="2">
    <source>
        <dbReference type="ARBA" id="ARBA00004479"/>
    </source>
</evidence>
<proteinExistence type="inferred from homology"/>
<feature type="domain" description="Guanylate cyclase" evidence="16">
    <location>
        <begin position="272"/>
        <end position="401"/>
    </location>
</feature>
<dbReference type="EC" id="4.6.1.2" evidence="3 13"/>
<evidence type="ECO:0000256" key="4">
    <source>
        <dbReference type="ARBA" id="ARBA00022692"/>
    </source>
</evidence>
<dbReference type="InterPro" id="IPR001054">
    <property type="entry name" value="A/G_cyclase"/>
</dbReference>
<dbReference type="InterPro" id="IPR011009">
    <property type="entry name" value="Kinase-like_dom_sf"/>
</dbReference>
<comment type="similarity">
    <text evidence="12">Belongs to the adenylyl cyclase class-4/guanylyl cyclase family.</text>
</comment>
<keyword evidence="18" id="KW-1185">Reference proteome</keyword>
<protein>
    <recommendedName>
        <fullName evidence="3 13">Guanylate cyclase</fullName>
        <ecNumber evidence="3 13">4.6.1.2</ecNumber>
    </recommendedName>
</protein>
<dbReference type="Pfam" id="PF07714">
    <property type="entry name" value="PK_Tyr_Ser-Thr"/>
    <property type="match status" value="1"/>
</dbReference>
<evidence type="ECO:0000256" key="12">
    <source>
        <dbReference type="RuleBase" id="RU000405"/>
    </source>
</evidence>
<dbReference type="PROSITE" id="PS00452">
    <property type="entry name" value="GUANYLATE_CYCLASE_1"/>
    <property type="match status" value="1"/>
</dbReference>
<dbReference type="InterPro" id="IPR001245">
    <property type="entry name" value="Ser-Thr/Tyr_kinase_cat_dom"/>
</dbReference>
<dbReference type="SUPFAM" id="SSF55073">
    <property type="entry name" value="Nucleotide cyclase"/>
    <property type="match status" value="1"/>
</dbReference>
<feature type="non-terminal residue" evidence="17">
    <location>
        <position position="1"/>
    </location>
</feature>
<dbReference type="Pfam" id="PF00211">
    <property type="entry name" value="Guanylate_cyc"/>
    <property type="match status" value="1"/>
</dbReference>
<reference evidence="17 18" key="1">
    <citation type="submission" date="2021-06" db="EMBL/GenBank/DDBJ databases">
        <title>A haploid diamondback moth (Plutella xylostella L.) genome assembly resolves 31 chromosomes and identifies a diamide resistance mutation.</title>
        <authorList>
            <person name="Ward C.M."/>
            <person name="Perry K.D."/>
            <person name="Baker G."/>
            <person name="Powis K."/>
            <person name="Heckel D.G."/>
            <person name="Baxter S.W."/>
        </authorList>
    </citation>
    <scope>NUCLEOTIDE SEQUENCE [LARGE SCALE GENOMIC DNA]</scope>
    <source>
        <strain evidence="17 18">LV</strain>
        <tissue evidence="17">Single pupa</tissue>
    </source>
</reference>
<gene>
    <name evidence="17" type="ORF">JYU34_011619</name>
</gene>
<evidence type="ECO:0000259" key="16">
    <source>
        <dbReference type="PROSITE" id="PS50125"/>
    </source>
</evidence>
<dbReference type="EMBL" id="JAHIBW010000015">
    <property type="protein sequence ID" value="KAG7304638.1"/>
    <property type="molecule type" value="Genomic_DNA"/>
</dbReference>
<evidence type="ECO:0000313" key="17">
    <source>
        <dbReference type="EMBL" id="KAG7304638.1"/>
    </source>
</evidence>
<dbReference type="Gene3D" id="1.10.510.10">
    <property type="entry name" value="Transferase(Phosphotransferase) domain 1"/>
    <property type="match status" value="1"/>
</dbReference>
<comment type="catalytic activity">
    <reaction evidence="1 13">
        <text>GTP = 3',5'-cyclic GMP + diphosphate</text>
        <dbReference type="Rhea" id="RHEA:13665"/>
        <dbReference type="ChEBI" id="CHEBI:33019"/>
        <dbReference type="ChEBI" id="CHEBI:37565"/>
        <dbReference type="ChEBI" id="CHEBI:57746"/>
        <dbReference type="EC" id="4.6.1.2"/>
    </reaction>
</comment>
<dbReference type="SMART" id="SM00044">
    <property type="entry name" value="CYCc"/>
    <property type="match status" value="1"/>
</dbReference>